<reference evidence="11 12" key="1">
    <citation type="journal article" date="2015" name="Int. J. Syst. Evol. Microbiol.">
        <title>Sphingomonas hengshuiensis sp. nov., isolated from lake wetland.</title>
        <authorList>
            <person name="Wei S."/>
            <person name="Wang T."/>
            <person name="Liu H."/>
            <person name="Zhang C."/>
            <person name="Guo J."/>
            <person name="Wang Q."/>
            <person name="Liang K."/>
            <person name="Zhang Z."/>
        </authorList>
    </citation>
    <scope>NUCLEOTIDE SEQUENCE [LARGE SCALE GENOMIC DNA]</scope>
    <source>
        <strain evidence="11 12">WHSC-8</strain>
        <plasmid evidence="11">unnamed</plasmid>
    </source>
</reference>
<dbReference type="PANTHER" id="PTHR43532">
    <property type="entry name" value="GLUCOSE-1-PHOSPHATE THYMIDYLYLTRANSFERASE"/>
    <property type="match status" value="1"/>
</dbReference>
<dbReference type="RefSeq" id="WP_044337096.1">
    <property type="nucleotide sequence ID" value="NZ_CP010837.1"/>
</dbReference>
<evidence type="ECO:0000256" key="2">
    <source>
        <dbReference type="ARBA" id="ARBA00010480"/>
    </source>
</evidence>
<dbReference type="CDD" id="cd02538">
    <property type="entry name" value="G1P_TT_short"/>
    <property type="match status" value="1"/>
</dbReference>
<evidence type="ECO:0000256" key="3">
    <source>
        <dbReference type="ARBA" id="ARBA00012461"/>
    </source>
</evidence>
<evidence type="ECO:0000256" key="1">
    <source>
        <dbReference type="ARBA" id="ARBA00001946"/>
    </source>
</evidence>
<evidence type="ECO:0000256" key="7">
    <source>
        <dbReference type="ARBA" id="ARBA00022842"/>
    </source>
</evidence>
<keyword evidence="12" id="KW-1185">Reference proteome</keyword>
<dbReference type="Gene3D" id="3.90.550.10">
    <property type="entry name" value="Spore Coat Polysaccharide Biosynthesis Protein SpsA, Chain A"/>
    <property type="match status" value="1"/>
</dbReference>
<comment type="function">
    <text evidence="9">Catalyzes the formation of dTDP-glucose, from dTTP and glucose 1-phosphate, as well as its pyrophosphorolysis.</text>
</comment>
<dbReference type="SUPFAM" id="SSF53448">
    <property type="entry name" value="Nucleotide-diphospho-sugar transferases"/>
    <property type="match status" value="1"/>
</dbReference>
<dbReference type="GO" id="GO:0008879">
    <property type="term" value="F:glucose-1-phosphate thymidylyltransferase activity"/>
    <property type="evidence" value="ECO:0007669"/>
    <property type="project" value="UniProtKB-EC"/>
</dbReference>
<dbReference type="EMBL" id="CP010837">
    <property type="protein sequence ID" value="AJP74798.1"/>
    <property type="molecule type" value="Genomic_DNA"/>
</dbReference>
<keyword evidence="11" id="KW-0614">Plasmid</keyword>
<dbReference type="KEGG" id="sphi:TS85_23765"/>
<organism evidence="11 12">
    <name type="scientific">Sphingomonas hengshuiensis</name>
    <dbReference type="NCBI Taxonomy" id="1609977"/>
    <lineage>
        <taxon>Bacteria</taxon>
        <taxon>Pseudomonadati</taxon>
        <taxon>Pseudomonadota</taxon>
        <taxon>Alphaproteobacteria</taxon>
        <taxon>Sphingomonadales</taxon>
        <taxon>Sphingomonadaceae</taxon>
        <taxon>Sphingomonas</taxon>
    </lineage>
</organism>
<accession>A0A7U5BGF4</accession>
<evidence type="ECO:0000256" key="6">
    <source>
        <dbReference type="ARBA" id="ARBA00022723"/>
    </source>
</evidence>
<dbReference type="PANTHER" id="PTHR43532:SF1">
    <property type="entry name" value="GLUCOSE-1-PHOSPHATE THYMIDYLYLTRANSFERASE 1"/>
    <property type="match status" value="1"/>
</dbReference>
<dbReference type="InterPro" id="IPR005907">
    <property type="entry name" value="G1P_thy_trans_s"/>
</dbReference>
<dbReference type="Pfam" id="PF00483">
    <property type="entry name" value="NTP_transferase"/>
    <property type="match status" value="1"/>
</dbReference>
<comment type="cofactor">
    <cofactor evidence="1">
        <name>Mg(2+)</name>
        <dbReference type="ChEBI" id="CHEBI:18420"/>
    </cofactor>
</comment>
<dbReference type="FunFam" id="3.90.550.10:FF:000023">
    <property type="entry name" value="Glucose-1-phosphate thymidylyltransferase"/>
    <property type="match status" value="1"/>
</dbReference>
<geneLocation type="plasmid" evidence="12"/>
<evidence type="ECO:0000256" key="5">
    <source>
        <dbReference type="ARBA" id="ARBA00022695"/>
    </source>
</evidence>
<evidence type="ECO:0000313" key="11">
    <source>
        <dbReference type="EMBL" id="AJP74798.1"/>
    </source>
</evidence>
<evidence type="ECO:0000256" key="9">
    <source>
        <dbReference type="RuleBase" id="RU003706"/>
    </source>
</evidence>
<evidence type="ECO:0000256" key="4">
    <source>
        <dbReference type="ARBA" id="ARBA00022679"/>
    </source>
</evidence>
<dbReference type="InterPro" id="IPR029044">
    <property type="entry name" value="Nucleotide-diphossugar_trans"/>
</dbReference>
<dbReference type="InterPro" id="IPR005835">
    <property type="entry name" value="NTP_transferase_dom"/>
</dbReference>
<dbReference type="OrthoDB" id="9803871at2"/>
<keyword evidence="5 9" id="KW-0548">Nucleotidyltransferase</keyword>
<keyword evidence="6 9" id="KW-0479">Metal-binding</keyword>
<feature type="domain" description="Nucleotidyl transferase" evidence="10">
    <location>
        <begin position="2"/>
        <end position="238"/>
    </location>
</feature>
<protein>
    <recommendedName>
        <fullName evidence="3 9">Glucose-1-phosphate thymidylyltransferase</fullName>
        <ecNumber evidence="3 9">2.7.7.24</ecNumber>
    </recommendedName>
</protein>
<dbReference type="Proteomes" id="UP000032300">
    <property type="component" value="Plasmid unnamed"/>
</dbReference>
<evidence type="ECO:0000256" key="8">
    <source>
        <dbReference type="ARBA" id="ARBA00049336"/>
    </source>
</evidence>
<comment type="catalytic activity">
    <reaction evidence="8 9">
        <text>dTTP + alpha-D-glucose 1-phosphate + H(+) = dTDP-alpha-D-glucose + diphosphate</text>
        <dbReference type="Rhea" id="RHEA:15225"/>
        <dbReference type="ChEBI" id="CHEBI:15378"/>
        <dbReference type="ChEBI" id="CHEBI:33019"/>
        <dbReference type="ChEBI" id="CHEBI:37568"/>
        <dbReference type="ChEBI" id="CHEBI:57477"/>
        <dbReference type="ChEBI" id="CHEBI:58601"/>
        <dbReference type="EC" id="2.7.7.24"/>
    </reaction>
</comment>
<dbReference type="NCBIfam" id="TIGR01207">
    <property type="entry name" value="rmlA"/>
    <property type="match status" value="1"/>
</dbReference>
<evidence type="ECO:0000259" key="10">
    <source>
        <dbReference type="Pfam" id="PF00483"/>
    </source>
</evidence>
<dbReference type="AlphaFoldDB" id="A0A7U5BGF4"/>
<dbReference type="EC" id="2.7.7.24" evidence="3 9"/>
<keyword evidence="4 9" id="KW-0808">Transferase</keyword>
<evidence type="ECO:0000313" key="12">
    <source>
        <dbReference type="Proteomes" id="UP000032300"/>
    </source>
</evidence>
<keyword evidence="7 9" id="KW-0460">Magnesium</keyword>
<comment type="similarity">
    <text evidence="2 9">Belongs to the glucose-1-phosphate thymidylyltransferase family.</text>
</comment>
<name>A0A7U5BGF4_9SPHN</name>
<sequence length="292" mass="31694">MKGIILAGGSGTRLHPATLAVNKQLLPVYDKPMIYYPLSVLMLAGIREILIISSPEYLGNYRNLFGDGAGLGLAISYAEQPRPEGLAQAFTIGADFIGTDNVALVLGDNIFFGAHLTDLLASAVARTHGATVFSYRVEDPERYGVVELGEGGKALSIEEKPSAPKSNHAVTGLYFYDNRVVEMARTLAPSPRGELEITDINRLYMEAGDLFVEQMGRGYAWLDTGTHDSLLEASEFVRTLQHRQGIQIACLEEVAFEMGFIDADQARAAGERFAKTAYGRAILLAVEGRDSC</sequence>
<gene>
    <name evidence="11" type="ORF">TS85_23765</name>
</gene>
<proteinExistence type="inferred from homology"/>
<dbReference type="GO" id="GO:0046872">
    <property type="term" value="F:metal ion binding"/>
    <property type="evidence" value="ECO:0007669"/>
    <property type="project" value="UniProtKB-KW"/>
</dbReference>
<reference evidence="11 12" key="2">
    <citation type="submission" date="2015-02" db="EMBL/GenBank/DDBJ databases">
        <title>The complete genome of Sphingomonas hengshuiensis sp. WHSC-8 isolated from soil of Hengshui Lake.</title>
        <authorList>
            <person name="Wei S."/>
            <person name="Guo J."/>
            <person name="Su C."/>
            <person name="Wu R."/>
            <person name="Zhang Z."/>
            <person name="Liang K."/>
            <person name="Li H."/>
            <person name="Wang T."/>
            <person name="Liu H."/>
            <person name="Zhang C."/>
            <person name="Li Z."/>
            <person name="Wang Q."/>
            <person name="Meng J."/>
        </authorList>
    </citation>
    <scope>NUCLEOTIDE SEQUENCE [LARGE SCALE GENOMIC DNA]</scope>
    <source>
        <strain evidence="11 12">WHSC-8</strain>
        <plasmid evidence="12">Plasmid</plasmid>
    </source>
</reference>